<accession>A0ABQ9VBX1</accession>
<name>A0ABQ9VBX1_SAGOE</name>
<sequence length="55" mass="5854">MHDAAVLASRAGSSAQSWILESRLKPLQPPGWRLAGLHGVARHLRLSPSWGGGNV</sequence>
<evidence type="ECO:0000313" key="2">
    <source>
        <dbReference type="Proteomes" id="UP001266305"/>
    </source>
</evidence>
<gene>
    <name evidence="1" type="ORF">P7K49_016364</name>
</gene>
<dbReference type="Proteomes" id="UP001266305">
    <property type="component" value="Unassembled WGS sequence"/>
</dbReference>
<keyword evidence="2" id="KW-1185">Reference proteome</keyword>
<organism evidence="1 2">
    <name type="scientific">Saguinus oedipus</name>
    <name type="common">Cotton-top tamarin</name>
    <name type="synonym">Oedipomidas oedipus</name>
    <dbReference type="NCBI Taxonomy" id="9490"/>
    <lineage>
        <taxon>Eukaryota</taxon>
        <taxon>Metazoa</taxon>
        <taxon>Chordata</taxon>
        <taxon>Craniata</taxon>
        <taxon>Vertebrata</taxon>
        <taxon>Euteleostomi</taxon>
        <taxon>Mammalia</taxon>
        <taxon>Eutheria</taxon>
        <taxon>Euarchontoglires</taxon>
        <taxon>Primates</taxon>
        <taxon>Haplorrhini</taxon>
        <taxon>Platyrrhini</taxon>
        <taxon>Cebidae</taxon>
        <taxon>Callitrichinae</taxon>
        <taxon>Saguinus</taxon>
    </lineage>
</organism>
<evidence type="ECO:0000313" key="1">
    <source>
        <dbReference type="EMBL" id="KAK2106850.1"/>
    </source>
</evidence>
<comment type="caution">
    <text evidence="1">The sequence shown here is derived from an EMBL/GenBank/DDBJ whole genome shotgun (WGS) entry which is preliminary data.</text>
</comment>
<reference evidence="1 2" key="1">
    <citation type="submission" date="2023-05" db="EMBL/GenBank/DDBJ databases">
        <title>B98-5 Cell Line De Novo Hybrid Assembly: An Optical Mapping Approach.</title>
        <authorList>
            <person name="Kananen K."/>
            <person name="Auerbach J.A."/>
            <person name="Kautto E."/>
            <person name="Blachly J.S."/>
        </authorList>
    </citation>
    <scope>NUCLEOTIDE SEQUENCE [LARGE SCALE GENOMIC DNA]</scope>
    <source>
        <strain evidence="1">B95-8</strain>
        <tissue evidence="1">Cell line</tissue>
    </source>
</reference>
<dbReference type="EMBL" id="JASSZA010000007">
    <property type="protein sequence ID" value="KAK2106850.1"/>
    <property type="molecule type" value="Genomic_DNA"/>
</dbReference>
<protein>
    <submittedName>
        <fullName evidence="1">Uncharacterized protein</fullName>
    </submittedName>
</protein>
<proteinExistence type="predicted"/>